<reference evidence="1" key="1">
    <citation type="journal article" date="2014" name="Front. Microbiol.">
        <title>High frequency of phylogenetically diverse reductive dehalogenase-homologous genes in deep subseafloor sedimentary metagenomes.</title>
        <authorList>
            <person name="Kawai M."/>
            <person name="Futagami T."/>
            <person name="Toyoda A."/>
            <person name="Takaki Y."/>
            <person name="Nishi S."/>
            <person name="Hori S."/>
            <person name="Arai W."/>
            <person name="Tsubouchi T."/>
            <person name="Morono Y."/>
            <person name="Uchiyama I."/>
            <person name="Ito T."/>
            <person name="Fujiyama A."/>
            <person name="Inagaki F."/>
            <person name="Takami H."/>
        </authorList>
    </citation>
    <scope>NUCLEOTIDE SEQUENCE</scope>
    <source>
        <strain evidence="1">Expedition CK06-06</strain>
    </source>
</reference>
<evidence type="ECO:0000313" key="1">
    <source>
        <dbReference type="EMBL" id="GAH96148.1"/>
    </source>
</evidence>
<sequence>KGLMLVPLFPIFSANNITLDCQGYTIDGDESVPYGI</sequence>
<protein>
    <submittedName>
        <fullName evidence="1">Uncharacterized protein</fullName>
    </submittedName>
</protein>
<dbReference type="AlphaFoldDB" id="X1LPU3"/>
<accession>X1LPU3</accession>
<organism evidence="1">
    <name type="scientific">marine sediment metagenome</name>
    <dbReference type="NCBI Taxonomy" id="412755"/>
    <lineage>
        <taxon>unclassified sequences</taxon>
        <taxon>metagenomes</taxon>
        <taxon>ecological metagenomes</taxon>
    </lineage>
</organism>
<name>X1LPU3_9ZZZZ</name>
<feature type="non-terminal residue" evidence="1">
    <location>
        <position position="36"/>
    </location>
</feature>
<dbReference type="EMBL" id="BARU01049772">
    <property type="protein sequence ID" value="GAH96148.1"/>
    <property type="molecule type" value="Genomic_DNA"/>
</dbReference>
<gene>
    <name evidence="1" type="ORF">S03H2_73027</name>
</gene>
<proteinExistence type="predicted"/>
<feature type="non-terminal residue" evidence="1">
    <location>
        <position position="1"/>
    </location>
</feature>
<comment type="caution">
    <text evidence="1">The sequence shown here is derived from an EMBL/GenBank/DDBJ whole genome shotgun (WGS) entry which is preliminary data.</text>
</comment>